<dbReference type="Proteomes" id="UP000054630">
    <property type="component" value="Unassembled WGS sequence"/>
</dbReference>
<dbReference type="AlphaFoldDB" id="A0A0V0RG50"/>
<keyword evidence="3" id="KW-1185">Reference proteome</keyword>
<comment type="caution">
    <text evidence="2">The sequence shown here is derived from an EMBL/GenBank/DDBJ whole genome shotgun (WGS) entry which is preliminary data.</text>
</comment>
<gene>
    <name evidence="2" type="ORF">T07_1038</name>
</gene>
<evidence type="ECO:0000256" key="1">
    <source>
        <dbReference type="SAM" id="MobiDB-lite"/>
    </source>
</evidence>
<proteinExistence type="predicted"/>
<dbReference type="OrthoDB" id="10521388at2759"/>
<sequence>MHKEIESFLYPARRALEAFSSDYHLRTTKYKKVDRWTPRLTCTLAWHVPWRICISNRNFFKRNPLPAQLSQLLLSKCDLMANSEACYTRRGTANRKKCSAGVALTESFPERCCLGVPVADTSYQLPTARAPGQPAATAYCYLTDESSNQVAFDHSSFMTQRNHILDSRLDHECRQSVPRRIPHCRNYSAASSLSNEFSDFSAKKQITKKYLLKNADNNLCDLKHHQQHHQLSNNGPLYVSNYRNISDSQCDGDRETVPAYHANIYSTVAPTGGSPWEAQSLDRSDAGLGEAESHLLGPVRHQVCHGAKRCFRGVAKNVKFRAANLTFWNDHQRAWDSDAVQGLQFSLPVTPHAIDVEGQLVIPTKTLQPERLKHYFALIVKGARQPNGSNNRDARLSNCLLESCRSGWMSGMGMNVRWSLCRFQCKPSVFHSRSSSAEDTSSGGRSINASVSLLAHFLRAKPPVSSVQSISGRDIGSRQLHCSSLPGRRRTYPTTLCRSARQYSRSAAHGASPPAWPGMEST</sequence>
<name>A0A0V0RG50_9BILA</name>
<reference evidence="2 3" key="1">
    <citation type="submission" date="2015-01" db="EMBL/GenBank/DDBJ databases">
        <title>Evolution of Trichinella species and genotypes.</title>
        <authorList>
            <person name="Korhonen P.K."/>
            <person name="Edoardo P."/>
            <person name="Giuseppe L.R."/>
            <person name="Gasser R.B."/>
        </authorList>
    </citation>
    <scope>NUCLEOTIDE SEQUENCE [LARGE SCALE GENOMIC DNA]</scope>
    <source>
        <strain evidence="2">ISS37</strain>
    </source>
</reference>
<organism evidence="2 3">
    <name type="scientific">Trichinella nelsoni</name>
    <dbReference type="NCBI Taxonomy" id="6336"/>
    <lineage>
        <taxon>Eukaryota</taxon>
        <taxon>Metazoa</taxon>
        <taxon>Ecdysozoa</taxon>
        <taxon>Nematoda</taxon>
        <taxon>Enoplea</taxon>
        <taxon>Dorylaimia</taxon>
        <taxon>Trichinellida</taxon>
        <taxon>Trichinellidae</taxon>
        <taxon>Trichinella</taxon>
    </lineage>
</organism>
<dbReference type="EMBL" id="JYDL01000199">
    <property type="protein sequence ID" value="KRX13481.1"/>
    <property type="molecule type" value="Genomic_DNA"/>
</dbReference>
<accession>A0A0V0RG50</accession>
<evidence type="ECO:0000313" key="2">
    <source>
        <dbReference type="EMBL" id="KRX13481.1"/>
    </source>
</evidence>
<protein>
    <submittedName>
        <fullName evidence="2">Uncharacterized protein</fullName>
    </submittedName>
</protein>
<feature type="region of interest" description="Disordered" evidence="1">
    <location>
        <begin position="503"/>
        <end position="522"/>
    </location>
</feature>
<evidence type="ECO:0000313" key="3">
    <source>
        <dbReference type="Proteomes" id="UP000054630"/>
    </source>
</evidence>